<evidence type="ECO:0000313" key="1">
    <source>
        <dbReference type="EMBL" id="CAH6718384.1"/>
    </source>
</evidence>
<comment type="caution">
    <text evidence="1">The sequence shown here is derived from an EMBL/GenBank/DDBJ whole genome shotgun (WGS) entry which is preliminary data.</text>
</comment>
<name>A0ACA9Y0E7_9ASCO</name>
<organism evidence="1 2">
    <name type="scientific">[Candida] jaroonii</name>
    <dbReference type="NCBI Taxonomy" id="467808"/>
    <lineage>
        <taxon>Eukaryota</taxon>
        <taxon>Fungi</taxon>
        <taxon>Dikarya</taxon>
        <taxon>Ascomycota</taxon>
        <taxon>Saccharomycotina</taxon>
        <taxon>Pichiomycetes</taxon>
        <taxon>Debaryomycetaceae</taxon>
        <taxon>Yamadazyma</taxon>
    </lineage>
</organism>
<gene>
    <name evidence="1" type="ORF">CLIB1444_01S05534</name>
</gene>
<dbReference type="Proteomes" id="UP001152531">
    <property type="component" value="Unassembled WGS sequence"/>
</dbReference>
<dbReference type="EMBL" id="CALSDN010000001">
    <property type="protein sequence ID" value="CAH6718384.1"/>
    <property type="molecule type" value="Genomic_DNA"/>
</dbReference>
<keyword evidence="2" id="KW-1185">Reference proteome</keyword>
<proteinExistence type="predicted"/>
<evidence type="ECO:0000313" key="2">
    <source>
        <dbReference type="Proteomes" id="UP001152531"/>
    </source>
</evidence>
<protein>
    <submittedName>
        <fullName evidence="1">Exopolyphosphatase</fullName>
    </submittedName>
</protein>
<reference evidence="1" key="1">
    <citation type="submission" date="2022-06" db="EMBL/GenBank/DDBJ databases">
        <authorList>
            <person name="Legras J.-L."/>
            <person name="Devillers H."/>
            <person name="Grondin C."/>
        </authorList>
    </citation>
    <scope>NUCLEOTIDE SEQUENCE</scope>
    <source>
        <strain evidence="1">CLIB 1444</strain>
    </source>
</reference>
<accession>A0ACA9Y0E7</accession>
<sequence length="358" mass="41143">MSLKAFLNTLKKEKPLKWVTGNQSADMDSVICSITYCYFNYKYDSSICFPLINIPRQDFRLRRDINVVLNQFGVTEDLLYFIEDFEKLNTEKVNVSLVDHCNLQGDTLINAYKKDMISVDSIIDHHADENVFLDAKPRIITPSGSCSSLVFNYWYAKVQNIESEIIDLLLAPLLIDTSNMTSKVETSDVEAFDKYRNLTGHPDINGFFKTIKTAKKDLAGFKVNEILRKDYKQFTFSDKVIGFSSIGKSADWIFKNYTNDEIIEGMDNVVNFFKLDLLIITPSYTDKSGNYRREFLMYHKQGFEDLVAKCTGLELNDDVYNIDSYKEKLEQVGLRIKNQGNLAASRKQIVPEVQKALL</sequence>